<comment type="catalytic activity">
    <reaction evidence="21">
        <text>N-(9Z-octadecenoyl)-L-tryptophan + H2O = L-tryptophan + (9Z)-octadecenoate</text>
        <dbReference type="Rhea" id="RHEA:64176"/>
        <dbReference type="ChEBI" id="CHEBI:15377"/>
        <dbReference type="ChEBI" id="CHEBI:30823"/>
        <dbReference type="ChEBI" id="CHEBI:57912"/>
        <dbReference type="ChEBI" id="CHEBI:149733"/>
    </reaction>
    <physiologicalReaction direction="left-to-right" evidence="21">
        <dbReference type="Rhea" id="RHEA:64177"/>
    </physiologicalReaction>
</comment>
<comment type="catalytic activity">
    <reaction evidence="13">
        <text>(5Z,8Z,11Z,14Z)-eicosatetraenoate + L-phenylalanine = N-(5Z,8Z,11Z,14Z-eicosatetraenoyl)-L-phenylalanine + H2O</text>
        <dbReference type="Rhea" id="RHEA:51312"/>
        <dbReference type="ChEBI" id="CHEBI:15377"/>
        <dbReference type="ChEBI" id="CHEBI:32395"/>
        <dbReference type="ChEBI" id="CHEBI:58095"/>
        <dbReference type="ChEBI" id="CHEBI:134022"/>
    </reaction>
    <physiologicalReaction direction="left-to-right" evidence="13">
        <dbReference type="Rhea" id="RHEA:51313"/>
    </physiologicalReaction>
    <physiologicalReaction direction="right-to-left" evidence="13">
        <dbReference type="Rhea" id="RHEA:51314"/>
    </physiologicalReaction>
</comment>
<dbReference type="InterPro" id="IPR036264">
    <property type="entry name" value="Bact_exopeptidase_dim_dom"/>
</dbReference>
<evidence type="ECO:0000256" key="5">
    <source>
        <dbReference type="ARBA" id="ARBA00022801"/>
    </source>
</evidence>
<dbReference type="AlphaFoldDB" id="A0A7R9PTZ5"/>
<dbReference type="Gene3D" id="3.30.70.360">
    <property type="match status" value="1"/>
</dbReference>
<evidence type="ECO:0000256" key="26">
    <source>
        <dbReference type="ARBA" id="ARBA00049457"/>
    </source>
</evidence>
<evidence type="ECO:0000256" key="21">
    <source>
        <dbReference type="ARBA" id="ARBA00048822"/>
    </source>
</evidence>
<dbReference type="GO" id="GO:0006508">
    <property type="term" value="P:proteolysis"/>
    <property type="evidence" value="ECO:0007669"/>
    <property type="project" value="UniProtKB-KW"/>
</dbReference>
<reference evidence="28" key="1">
    <citation type="submission" date="2020-11" db="EMBL/GenBank/DDBJ databases">
        <authorList>
            <person name="Tran Van P."/>
        </authorList>
    </citation>
    <scope>NUCLEOTIDE SEQUENCE</scope>
</reference>
<evidence type="ECO:0000256" key="24">
    <source>
        <dbReference type="ARBA" id="ARBA00048879"/>
    </source>
</evidence>
<dbReference type="FunFam" id="1.10.150.900:FF:000003">
    <property type="entry name" value="N-fatty-acyl-amino acid synthase/hydrolase PM20D1"/>
    <property type="match status" value="1"/>
</dbReference>
<dbReference type="GO" id="GO:0008233">
    <property type="term" value="F:peptidase activity"/>
    <property type="evidence" value="ECO:0007669"/>
    <property type="project" value="UniProtKB-KW"/>
</dbReference>
<keyword evidence="29" id="KW-1185">Reference proteome</keyword>
<keyword evidence="5" id="KW-0378">Hydrolase</keyword>
<dbReference type="GO" id="GO:0004046">
    <property type="term" value="F:aminoacylase activity"/>
    <property type="evidence" value="ECO:0007669"/>
    <property type="project" value="UniProtKB-EC"/>
</dbReference>
<evidence type="ECO:0000256" key="22">
    <source>
        <dbReference type="ARBA" id="ARBA00048827"/>
    </source>
</evidence>
<evidence type="ECO:0000256" key="23">
    <source>
        <dbReference type="ARBA" id="ARBA00048840"/>
    </source>
</evidence>
<protein>
    <recommendedName>
        <fullName evidence="27">Peptidase M20 dimerisation domain-containing protein</fullName>
    </recommendedName>
</protein>
<accession>A0A7R9PTZ5</accession>
<evidence type="ECO:0000313" key="28">
    <source>
        <dbReference type="EMBL" id="CAD7620760.1"/>
    </source>
</evidence>
<keyword evidence="3" id="KW-0645">Protease</keyword>
<comment type="function">
    <text evidence="8">Secreted enzyme that regulates the endogenous N-fatty acyl amino acid (NAAs) tissue and circulating levels by functioning as a bidirectional NAA synthase/hydrolase. It condenses free fatty acids and free amino acids to generate NAAs and bidirectionally catalyzes the reverse hydrolysis reaction. Some of these NAAs stimulate oxidative metabolism via mitochondrial uncoupling, increasing energy expenditure in a UPC1-independent manner. Thereby, this secreted protein may indirectly regulate whole body energy expenditure. PM20D1 circulates in tight association with both low- and high-density (LDL and HDL,respectively) lipoprotein particles.</text>
</comment>
<dbReference type="SUPFAM" id="SSF53187">
    <property type="entry name" value="Zn-dependent exopeptidases"/>
    <property type="match status" value="1"/>
</dbReference>
<dbReference type="Pfam" id="PF01546">
    <property type="entry name" value="Peptidase_M20"/>
    <property type="match status" value="1"/>
</dbReference>
<evidence type="ECO:0000256" key="17">
    <source>
        <dbReference type="ARBA" id="ARBA00048402"/>
    </source>
</evidence>
<evidence type="ECO:0000256" key="19">
    <source>
        <dbReference type="ARBA" id="ARBA00048597"/>
    </source>
</evidence>
<dbReference type="PANTHER" id="PTHR45962">
    <property type="entry name" value="N-FATTY-ACYL-AMINO ACID SYNTHASE/HYDROLASE PM20D1"/>
    <property type="match status" value="1"/>
</dbReference>
<dbReference type="Gene3D" id="3.40.630.10">
    <property type="entry name" value="Zn peptidases"/>
    <property type="match status" value="1"/>
</dbReference>
<comment type="catalytic activity">
    <reaction evidence="15">
        <text>N-(9Z-octadecenoyl)-L-methionine + H2O = (9Z)-octadecenoate + L-methionine</text>
        <dbReference type="Rhea" id="RHEA:64144"/>
        <dbReference type="ChEBI" id="CHEBI:15377"/>
        <dbReference type="ChEBI" id="CHEBI:30823"/>
        <dbReference type="ChEBI" id="CHEBI:57844"/>
        <dbReference type="ChEBI" id="CHEBI:149732"/>
    </reaction>
    <physiologicalReaction direction="left-to-right" evidence="15">
        <dbReference type="Rhea" id="RHEA:64145"/>
    </physiologicalReaction>
</comment>
<comment type="pathway">
    <text evidence="1">Lipid metabolism; fatty acid metabolism.</text>
</comment>
<evidence type="ECO:0000256" key="12">
    <source>
        <dbReference type="ARBA" id="ARBA00047866"/>
    </source>
</evidence>
<evidence type="ECO:0000256" key="18">
    <source>
        <dbReference type="ARBA" id="ARBA00048579"/>
    </source>
</evidence>
<dbReference type="FunFam" id="3.40.630.10:FF:000027">
    <property type="entry name" value="N-fatty-acyl-amino acid synthase/hydrolase PM20D1"/>
    <property type="match status" value="1"/>
</dbReference>
<comment type="catalytic activity">
    <reaction evidence="9">
        <text>(9Z)-octadecenoate + glycine = N-(9Z-octadecenoyl)glycine + H2O</text>
        <dbReference type="Rhea" id="RHEA:51316"/>
        <dbReference type="ChEBI" id="CHEBI:15377"/>
        <dbReference type="ChEBI" id="CHEBI:30823"/>
        <dbReference type="ChEBI" id="CHEBI:57305"/>
        <dbReference type="ChEBI" id="CHEBI:133992"/>
    </reaction>
    <physiologicalReaction direction="right-to-left" evidence="9">
        <dbReference type="Rhea" id="RHEA:51318"/>
    </physiologicalReaction>
</comment>
<evidence type="ECO:0000256" key="25">
    <source>
        <dbReference type="ARBA" id="ARBA00049100"/>
    </source>
</evidence>
<proteinExistence type="inferred from homology"/>
<evidence type="ECO:0000256" key="9">
    <source>
        <dbReference type="ARBA" id="ARBA00047450"/>
    </source>
</evidence>
<dbReference type="Proteomes" id="UP000759131">
    <property type="component" value="Unassembled WGS sequence"/>
</dbReference>
<dbReference type="InterPro" id="IPR047177">
    <property type="entry name" value="Pept_M20A"/>
</dbReference>
<evidence type="ECO:0000256" key="2">
    <source>
        <dbReference type="ARBA" id="ARBA00006247"/>
    </source>
</evidence>
<evidence type="ECO:0000313" key="29">
    <source>
        <dbReference type="Proteomes" id="UP000759131"/>
    </source>
</evidence>
<dbReference type="PANTHER" id="PTHR45962:SF1">
    <property type="entry name" value="N-FATTY-ACYL-AMINO ACID SYNTHASE_HYDROLASE PM20D1"/>
    <property type="match status" value="1"/>
</dbReference>
<comment type="catalytic activity">
    <reaction evidence="11">
        <text>N-octadecanoyl-L-phenylalanine + H2O = octadecanoate + L-phenylalanine</text>
        <dbReference type="Rhea" id="RHEA:64128"/>
        <dbReference type="ChEBI" id="CHEBI:15377"/>
        <dbReference type="ChEBI" id="CHEBI:25629"/>
        <dbReference type="ChEBI" id="CHEBI:58095"/>
        <dbReference type="ChEBI" id="CHEBI:149700"/>
    </reaction>
    <physiologicalReaction direction="left-to-right" evidence="11">
        <dbReference type="Rhea" id="RHEA:64129"/>
    </physiologicalReaction>
</comment>
<evidence type="ECO:0000256" key="15">
    <source>
        <dbReference type="ARBA" id="ARBA00048145"/>
    </source>
</evidence>
<evidence type="ECO:0000256" key="6">
    <source>
        <dbReference type="ARBA" id="ARBA00022833"/>
    </source>
</evidence>
<dbReference type="EMBL" id="OC854914">
    <property type="protein sequence ID" value="CAD7620760.1"/>
    <property type="molecule type" value="Genomic_DNA"/>
</dbReference>
<comment type="catalytic activity">
    <reaction evidence="22">
        <text>N-(9Z-octadecenoyl)-L-leucine + H2O = L-leucine + (9Z)-octadecenoate</text>
        <dbReference type="Rhea" id="RHEA:51360"/>
        <dbReference type="ChEBI" id="CHEBI:15377"/>
        <dbReference type="ChEBI" id="CHEBI:30823"/>
        <dbReference type="ChEBI" id="CHEBI:57427"/>
        <dbReference type="ChEBI" id="CHEBI:134035"/>
    </reaction>
    <physiologicalReaction direction="left-to-right" evidence="22">
        <dbReference type="Rhea" id="RHEA:51361"/>
    </physiologicalReaction>
    <physiologicalReaction direction="right-to-left" evidence="22">
        <dbReference type="Rhea" id="RHEA:51362"/>
    </physiologicalReaction>
</comment>
<evidence type="ECO:0000256" key="1">
    <source>
        <dbReference type="ARBA" id="ARBA00004872"/>
    </source>
</evidence>
<dbReference type="Pfam" id="PF07687">
    <property type="entry name" value="M20_dimer"/>
    <property type="match status" value="1"/>
</dbReference>
<dbReference type="OrthoDB" id="3064516at2759"/>
<dbReference type="SUPFAM" id="SSF55031">
    <property type="entry name" value="Bacterial exopeptidase dimerisation domain"/>
    <property type="match status" value="1"/>
</dbReference>
<comment type="pathway">
    <text evidence="7">Amino-acid metabolism.</text>
</comment>
<comment type="catalytic activity">
    <reaction evidence="26">
        <text>N-(9Z-octadecenoyl)-L-lysine + H2O = L-lysine + (9Z)-octadecenoate</text>
        <dbReference type="Rhea" id="RHEA:64192"/>
        <dbReference type="ChEBI" id="CHEBI:15377"/>
        <dbReference type="ChEBI" id="CHEBI:30823"/>
        <dbReference type="ChEBI" id="CHEBI:32551"/>
        <dbReference type="ChEBI" id="CHEBI:149731"/>
    </reaction>
    <physiologicalReaction direction="left-to-right" evidence="26">
        <dbReference type="Rhea" id="RHEA:64193"/>
    </physiologicalReaction>
</comment>
<keyword evidence="4" id="KW-0479">Metal-binding</keyword>
<organism evidence="28">
    <name type="scientific">Medioppia subpectinata</name>
    <dbReference type="NCBI Taxonomy" id="1979941"/>
    <lineage>
        <taxon>Eukaryota</taxon>
        <taxon>Metazoa</taxon>
        <taxon>Ecdysozoa</taxon>
        <taxon>Arthropoda</taxon>
        <taxon>Chelicerata</taxon>
        <taxon>Arachnida</taxon>
        <taxon>Acari</taxon>
        <taxon>Acariformes</taxon>
        <taxon>Sarcoptiformes</taxon>
        <taxon>Oribatida</taxon>
        <taxon>Brachypylina</taxon>
        <taxon>Oppioidea</taxon>
        <taxon>Oppiidae</taxon>
        <taxon>Medioppia</taxon>
    </lineage>
</organism>
<comment type="catalytic activity">
    <reaction evidence="12">
        <text>N-(9Z-octadecenoyl)-L-tyrosine + H2O = L-tyrosine + (9Z)-octadecenoate</text>
        <dbReference type="Rhea" id="RHEA:64184"/>
        <dbReference type="ChEBI" id="CHEBI:15377"/>
        <dbReference type="ChEBI" id="CHEBI:30823"/>
        <dbReference type="ChEBI" id="CHEBI:58315"/>
        <dbReference type="ChEBI" id="CHEBI:149734"/>
    </reaction>
    <physiologicalReaction direction="left-to-right" evidence="12">
        <dbReference type="Rhea" id="RHEA:64185"/>
    </physiologicalReaction>
</comment>
<comment type="catalytic activity">
    <reaction evidence="10">
        <text>N-(4Z,7Z,10Z,13Z,16Z,19Z-docosahexaenoyl)-L-phenylalanine + H2O = (4Z,7Z,10Z,13Z,16Z,19Z)-docosahexaenoate + L-phenylalanine</text>
        <dbReference type="Rhea" id="RHEA:64132"/>
        <dbReference type="ChEBI" id="CHEBI:15377"/>
        <dbReference type="ChEBI" id="CHEBI:58095"/>
        <dbReference type="ChEBI" id="CHEBI:77016"/>
        <dbReference type="ChEBI" id="CHEBI:149701"/>
    </reaction>
    <physiologicalReaction direction="left-to-right" evidence="10">
        <dbReference type="Rhea" id="RHEA:64133"/>
    </physiologicalReaction>
</comment>
<comment type="catalytic activity">
    <reaction evidence="14">
        <text>N-hexadecanoyl-L-phenylalanine + H2O = hexadecanoate + L-phenylalanine</text>
        <dbReference type="Rhea" id="RHEA:64124"/>
        <dbReference type="ChEBI" id="CHEBI:7896"/>
        <dbReference type="ChEBI" id="CHEBI:15377"/>
        <dbReference type="ChEBI" id="CHEBI:58095"/>
        <dbReference type="ChEBI" id="CHEBI:149699"/>
    </reaction>
    <physiologicalReaction direction="left-to-right" evidence="14">
        <dbReference type="Rhea" id="RHEA:64125"/>
    </physiologicalReaction>
</comment>
<comment type="catalytic activity">
    <reaction evidence="20">
        <text>N-(9Z-octadecenoyl)-L-glutamine + H2O = L-glutamine + (9Z)-octadecenoate</text>
        <dbReference type="Rhea" id="RHEA:51356"/>
        <dbReference type="ChEBI" id="CHEBI:15377"/>
        <dbReference type="ChEBI" id="CHEBI:30823"/>
        <dbReference type="ChEBI" id="CHEBI:58359"/>
        <dbReference type="ChEBI" id="CHEBI:134033"/>
    </reaction>
    <physiologicalReaction direction="left-to-right" evidence="20">
        <dbReference type="Rhea" id="RHEA:51357"/>
    </physiologicalReaction>
</comment>
<comment type="catalytic activity">
    <reaction evidence="25">
        <text>N-(5Z,8Z,11Z,14Z-eicosatetraenoyl)-L-serine + H2O = (5Z,8Z,11Z,14Z)-eicosatetraenoate + L-serine</text>
        <dbReference type="Rhea" id="RHEA:64116"/>
        <dbReference type="ChEBI" id="CHEBI:15377"/>
        <dbReference type="ChEBI" id="CHEBI:32395"/>
        <dbReference type="ChEBI" id="CHEBI:33384"/>
        <dbReference type="ChEBI" id="CHEBI:149697"/>
    </reaction>
    <physiologicalReaction direction="left-to-right" evidence="25">
        <dbReference type="Rhea" id="RHEA:64117"/>
    </physiologicalReaction>
    <physiologicalReaction direction="right-to-left" evidence="25">
        <dbReference type="Rhea" id="RHEA:64118"/>
    </physiologicalReaction>
</comment>
<dbReference type="GO" id="GO:0006629">
    <property type="term" value="P:lipid metabolic process"/>
    <property type="evidence" value="ECO:0007669"/>
    <property type="project" value="UniProtKB-ARBA"/>
</dbReference>
<comment type="catalytic activity">
    <reaction evidence="16">
        <text>N-(9Z-octadecenoyl)-L-asparagine + H2O = L-asparagine + (9Z)-octadecenoate</text>
        <dbReference type="Rhea" id="RHEA:64136"/>
        <dbReference type="ChEBI" id="CHEBI:15377"/>
        <dbReference type="ChEBI" id="CHEBI:30823"/>
        <dbReference type="ChEBI" id="CHEBI:58048"/>
        <dbReference type="ChEBI" id="CHEBI:149730"/>
    </reaction>
    <physiologicalReaction direction="left-to-right" evidence="16">
        <dbReference type="Rhea" id="RHEA:64137"/>
    </physiologicalReaction>
</comment>
<sequence>MAKLLLTKCALIVAGIGATLMAILVLRTTLYFSIPQELINCENIDEHKPITDERHVVDRFIQALRFKTITKAPQDYDSHQIQLFIEFLNRSFPLVHSSNLVELKIINERSLLYHISGSDKSLKPYLLLGHLDVVPAQEDKWDVSPFGGIVKDGYIYGRGTVDLKDVVMGLLESLEFLLENRFSFQRSLYIAIGHDEEGRGLDGAKQTSHYLRSIGINEFEYILDEGPFILNGVILGTDRSVAMIGVTEKGFMNVKLTAKGAVGHSSVPPMETSIVSLSKKLSKFGGHTHPNYFGRGLEKDMIEALAPYCSLVYKVLFSNLWLFGPFVSKLLENHLVMNSYVRTTTAVTMFKSGVKDNILPDEASATINHRIYPLSSVSETLEYDREVVDDERISVEVLGVPIEPHPISPYGDKSFGFQTIKKSIRQVFPHVVVIPGVMTAATDTRWFLNFTQNIYRFSPAYISMADLPRIHGHNERISIDNYMKLVNFYHHVIIASNERCLSPQKLKDEL</sequence>
<comment type="catalytic activity">
    <reaction evidence="18">
        <text>an N-acyl-L-amino acid + H2O = an L-alpha-amino acid + a carboxylate</text>
        <dbReference type="Rhea" id="RHEA:15565"/>
        <dbReference type="ChEBI" id="CHEBI:15377"/>
        <dbReference type="ChEBI" id="CHEBI:29067"/>
        <dbReference type="ChEBI" id="CHEBI:59869"/>
        <dbReference type="ChEBI" id="CHEBI:59874"/>
        <dbReference type="EC" id="3.5.1.14"/>
    </reaction>
    <physiologicalReaction direction="left-to-right" evidence="18">
        <dbReference type="Rhea" id="RHEA:15566"/>
    </physiologicalReaction>
    <physiologicalReaction direction="right-to-left" evidence="18">
        <dbReference type="Rhea" id="RHEA:15567"/>
    </physiologicalReaction>
</comment>
<dbReference type="Gene3D" id="1.10.150.900">
    <property type="match status" value="1"/>
</dbReference>
<evidence type="ECO:0000259" key="27">
    <source>
        <dbReference type="Pfam" id="PF07687"/>
    </source>
</evidence>
<name>A0A7R9PTZ5_9ACAR</name>
<evidence type="ECO:0000256" key="16">
    <source>
        <dbReference type="ARBA" id="ARBA00048380"/>
    </source>
</evidence>
<evidence type="ECO:0000256" key="8">
    <source>
        <dbReference type="ARBA" id="ARBA00046147"/>
    </source>
</evidence>
<dbReference type="GO" id="GO:0046872">
    <property type="term" value="F:metal ion binding"/>
    <property type="evidence" value="ECO:0007669"/>
    <property type="project" value="UniProtKB-KW"/>
</dbReference>
<gene>
    <name evidence="28" type="ORF">OSB1V03_LOCUS1241</name>
</gene>
<dbReference type="InterPro" id="IPR002933">
    <property type="entry name" value="Peptidase_M20"/>
</dbReference>
<comment type="catalytic activity">
    <reaction evidence="19">
        <text>N-(9Z-octadecenoyl)-L-serine + H2O = L-serine + (9Z)-octadecenoate</text>
        <dbReference type="Rhea" id="RHEA:51352"/>
        <dbReference type="ChEBI" id="CHEBI:15377"/>
        <dbReference type="ChEBI" id="CHEBI:30823"/>
        <dbReference type="ChEBI" id="CHEBI:33384"/>
        <dbReference type="ChEBI" id="CHEBI:134031"/>
    </reaction>
    <physiologicalReaction direction="left-to-right" evidence="19">
        <dbReference type="Rhea" id="RHEA:51353"/>
    </physiologicalReaction>
</comment>
<comment type="similarity">
    <text evidence="2">Belongs to the peptidase M20A family.</text>
</comment>
<comment type="catalytic activity">
    <reaction evidence="17">
        <text>N-(5Z,8Z,11Z,14Z)-eicosatetraenoyl-glycine + H2O = (5Z,8Z,11Z,14Z)-eicosatetraenoate + glycine</text>
        <dbReference type="Rhea" id="RHEA:64108"/>
        <dbReference type="ChEBI" id="CHEBI:15377"/>
        <dbReference type="ChEBI" id="CHEBI:32395"/>
        <dbReference type="ChEBI" id="CHEBI:57305"/>
        <dbReference type="ChEBI" id="CHEBI:59002"/>
    </reaction>
    <physiologicalReaction direction="left-to-right" evidence="17">
        <dbReference type="Rhea" id="RHEA:64109"/>
    </physiologicalReaction>
    <physiologicalReaction direction="right-to-left" evidence="17">
        <dbReference type="Rhea" id="RHEA:64110"/>
    </physiologicalReaction>
</comment>
<evidence type="ECO:0000256" key="4">
    <source>
        <dbReference type="ARBA" id="ARBA00022723"/>
    </source>
</evidence>
<comment type="catalytic activity">
    <reaction evidence="24">
        <text>L-phenylalanine + (9Z)-octadecenoate = N-(9Z-octadecenoyl)-L-phenylalanine + H2O</text>
        <dbReference type="Rhea" id="RHEA:51300"/>
        <dbReference type="ChEBI" id="CHEBI:15377"/>
        <dbReference type="ChEBI" id="CHEBI:30823"/>
        <dbReference type="ChEBI" id="CHEBI:58095"/>
        <dbReference type="ChEBI" id="CHEBI:134020"/>
    </reaction>
    <physiologicalReaction direction="left-to-right" evidence="24">
        <dbReference type="Rhea" id="RHEA:51301"/>
    </physiologicalReaction>
    <physiologicalReaction direction="right-to-left" evidence="24">
        <dbReference type="Rhea" id="RHEA:51302"/>
    </physiologicalReaction>
</comment>
<evidence type="ECO:0000256" key="11">
    <source>
        <dbReference type="ARBA" id="ARBA00047723"/>
    </source>
</evidence>
<evidence type="ECO:0000256" key="20">
    <source>
        <dbReference type="ARBA" id="ARBA00048729"/>
    </source>
</evidence>
<evidence type="ECO:0000256" key="13">
    <source>
        <dbReference type="ARBA" id="ARBA00047874"/>
    </source>
</evidence>
<keyword evidence="6" id="KW-0862">Zinc</keyword>
<dbReference type="GO" id="GO:0005576">
    <property type="term" value="C:extracellular region"/>
    <property type="evidence" value="ECO:0007669"/>
    <property type="project" value="UniProtKB-ARBA"/>
</dbReference>
<comment type="catalytic activity">
    <reaction evidence="23">
        <text>an N-acyl-aromatic L-alpha-amino acid + H2O = an aromatic L-alpha-amino acid + a carboxylate</text>
        <dbReference type="Rhea" id="RHEA:54184"/>
        <dbReference type="ChEBI" id="CHEBI:15377"/>
        <dbReference type="ChEBI" id="CHEBI:29067"/>
        <dbReference type="ChEBI" id="CHEBI:84824"/>
        <dbReference type="ChEBI" id="CHEBI:138093"/>
        <dbReference type="EC" id="3.5.1.114"/>
    </reaction>
    <physiologicalReaction direction="left-to-right" evidence="23">
        <dbReference type="Rhea" id="RHEA:54185"/>
    </physiologicalReaction>
    <physiologicalReaction direction="right-to-left" evidence="23">
        <dbReference type="Rhea" id="RHEA:54186"/>
    </physiologicalReaction>
</comment>
<evidence type="ECO:0000256" key="7">
    <source>
        <dbReference type="ARBA" id="ARBA00034698"/>
    </source>
</evidence>
<evidence type="ECO:0000256" key="10">
    <source>
        <dbReference type="ARBA" id="ARBA00047567"/>
    </source>
</evidence>
<dbReference type="EMBL" id="CAJPIZ010000339">
    <property type="protein sequence ID" value="CAG2101190.1"/>
    <property type="molecule type" value="Genomic_DNA"/>
</dbReference>
<evidence type="ECO:0000256" key="3">
    <source>
        <dbReference type="ARBA" id="ARBA00022670"/>
    </source>
</evidence>
<dbReference type="InterPro" id="IPR011650">
    <property type="entry name" value="Peptidase_M20_dimer"/>
</dbReference>
<dbReference type="GO" id="GO:0006520">
    <property type="term" value="P:amino acid metabolic process"/>
    <property type="evidence" value="ECO:0007669"/>
    <property type="project" value="TreeGrafter"/>
</dbReference>
<feature type="domain" description="Peptidase M20 dimerisation" evidence="27">
    <location>
        <begin position="247"/>
        <end position="389"/>
    </location>
</feature>
<dbReference type="GO" id="GO:0043605">
    <property type="term" value="P:amide catabolic process"/>
    <property type="evidence" value="ECO:0007669"/>
    <property type="project" value="UniProtKB-ARBA"/>
</dbReference>
<dbReference type="GO" id="GO:0043604">
    <property type="term" value="P:amide biosynthetic process"/>
    <property type="evidence" value="ECO:0007669"/>
    <property type="project" value="TreeGrafter"/>
</dbReference>
<dbReference type="GO" id="GO:1990845">
    <property type="term" value="P:adaptive thermogenesis"/>
    <property type="evidence" value="ECO:0007669"/>
    <property type="project" value="UniProtKB-ARBA"/>
</dbReference>
<evidence type="ECO:0000256" key="14">
    <source>
        <dbReference type="ARBA" id="ARBA00047879"/>
    </source>
</evidence>